<proteinExistence type="predicted"/>
<evidence type="ECO:0000256" key="1">
    <source>
        <dbReference type="SAM" id="MobiDB-lite"/>
    </source>
</evidence>
<protein>
    <submittedName>
        <fullName evidence="4">NAD-specific glutamate dehydrogenase</fullName>
    </submittedName>
</protein>
<dbReference type="AlphaFoldDB" id="A0A0R3QH07"/>
<dbReference type="Proteomes" id="UP000280834">
    <property type="component" value="Unassembled WGS sequence"/>
</dbReference>
<evidence type="ECO:0000313" key="4">
    <source>
        <dbReference type="WBParaSite" id="BTMF_0000566501-mRNA-1"/>
    </source>
</evidence>
<organism evidence="4">
    <name type="scientific">Brugia timori</name>
    <dbReference type="NCBI Taxonomy" id="42155"/>
    <lineage>
        <taxon>Eukaryota</taxon>
        <taxon>Metazoa</taxon>
        <taxon>Ecdysozoa</taxon>
        <taxon>Nematoda</taxon>
        <taxon>Chromadorea</taxon>
        <taxon>Rhabditida</taxon>
        <taxon>Spirurina</taxon>
        <taxon>Spiruromorpha</taxon>
        <taxon>Filarioidea</taxon>
        <taxon>Onchocercidae</taxon>
        <taxon>Brugia</taxon>
    </lineage>
</organism>
<evidence type="ECO:0000313" key="2">
    <source>
        <dbReference type="EMBL" id="VDO17474.1"/>
    </source>
</evidence>
<keyword evidence="3" id="KW-1185">Reference proteome</keyword>
<dbReference type="EMBL" id="UZAG01005093">
    <property type="protein sequence ID" value="VDO17474.1"/>
    <property type="molecule type" value="Genomic_DNA"/>
</dbReference>
<evidence type="ECO:0000313" key="3">
    <source>
        <dbReference type="Proteomes" id="UP000280834"/>
    </source>
</evidence>
<name>A0A0R3QH07_9BILA</name>
<gene>
    <name evidence="2" type="ORF">BTMF_LOCUS4936</name>
</gene>
<feature type="region of interest" description="Disordered" evidence="1">
    <location>
        <begin position="134"/>
        <end position="157"/>
    </location>
</feature>
<reference evidence="2 3" key="2">
    <citation type="submission" date="2018-11" db="EMBL/GenBank/DDBJ databases">
        <authorList>
            <consortium name="Pathogen Informatics"/>
        </authorList>
    </citation>
    <scope>NUCLEOTIDE SEQUENCE [LARGE SCALE GENOMIC DNA]</scope>
</reference>
<dbReference type="WBParaSite" id="BTMF_0000566501-mRNA-1">
    <property type="protein sequence ID" value="BTMF_0000566501-mRNA-1"/>
    <property type="gene ID" value="BTMF_0000566501"/>
</dbReference>
<sequence length="300" mass="32222">RHVFHFHGHRSGGLQPDEPRVGAHEALDVRANARRIELDLDAERLQPFDGEGFGQAVGGVGHQQVVALLEQRQQRTADGRLSGGKDDAMRGAIQLGDARLKGTLCRCARGAIAEAIRKAGAAVDEIVERIEDDCGSTPNRRDQAGERVAPGSVEVGNGRVHDRRRSCSLGSRSVRGCGFDELQCLLHLVDGHVFEIGIDLHLHRQASEGLLGRGDLGRVIGLGVGQCRFQALVLAGEKGRLLADGAQARVGHRADAQHHLHVRLLHLALRALQCEPRGERLLAVGLLGRSDGLKLGDVTG</sequence>
<accession>A0A0R3QH07</accession>
<reference evidence="4" key="1">
    <citation type="submission" date="2017-02" db="UniProtKB">
        <authorList>
            <consortium name="WormBaseParasite"/>
        </authorList>
    </citation>
    <scope>IDENTIFICATION</scope>
</reference>